<name>C7RT96_ACCRE</name>
<dbReference type="KEGG" id="app:CAP2UW1_2748"/>
<protein>
    <submittedName>
        <fullName evidence="2">Uncharacterized protein</fullName>
    </submittedName>
</protein>
<dbReference type="AlphaFoldDB" id="C7RT96"/>
<sequence precursor="true">MNRPSSACCLLALLLGLASTPTLAQAGKDLSWEYKDWHSSTESSGKGKKTCQASTGGDGDDFLVVSATPGGDISIYYREQTYRGTKPALAKTDAISFRLDDKKQSVFADALVTLDVDAEGIPIAIAGLPSGDSPAMVAAMRSATSVTVWRENPRTRKAAAVHKFSLAGFTANFLKLAEWCGFDPNRLKTP</sequence>
<reference evidence="2" key="1">
    <citation type="submission" date="2009-08" db="EMBL/GenBank/DDBJ databases">
        <authorList>
            <consortium name="US DOE Joint Genome Institute"/>
            <person name="Lucas S."/>
            <person name="Copeland A."/>
            <person name="Lapidus A."/>
            <person name="Glavina del Rio T."/>
            <person name="Dalin E."/>
            <person name="Tice H."/>
            <person name="Bruce D."/>
            <person name="Barry K."/>
            <person name="Pitluck S."/>
            <person name="Lowry S."/>
            <person name="Larimer F."/>
            <person name="Land M."/>
            <person name="Hauser L."/>
            <person name="Kyrpides N."/>
            <person name="Ivanova N."/>
            <person name="McMahon K.D."/>
            <person name="Hugenholtz P."/>
        </authorList>
    </citation>
    <scope>NUCLEOTIDE SEQUENCE</scope>
    <source>
        <strain evidence="2">UW-1</strain>
    </source>
</reference>
<reference evidence="2" key="2">
    <citation type="submission" date="2009-09" db="EMBL/GenBank/DDBJ databases">
        <title>Complete sequence of chromosome of Candidatus Accumulibacter phosphatis clade IIA str. UW-1.</title>
        <authorList>
            <consortium name="US DOE Joint Genome Institute"/>
            <person name="Martin H.G."/>
            <person name="Ivanova N."/>
            <person name="Kunin V."/>
            <person name="Warnecke F."/>
            <person name="Barry K."/>
            <person name="He S."/>
            <person name="Salamov A."/>
            <person name="Szeto E."/>
            <person name="Dalin E."/>
            <person name="Pangilinan J.L."/>
            <person name="Lapidus A."/>
            <person name="Lowry S."/>
            <person name="Kyrpides N.C."/>
            <person name="McMahon K.D."/>
            <person name="Hugenholtz P."/>
        </authorList>
    </citation>
    <scope>NUCLEOTIDE SEQUENCE [LARGE SCALE GENOMIC DNA]</scope>
    <source>
        <strain evidence="2">UW-1</strain>
    </source>
</reference>
<gene>
    <name evidence="2" type="ordered locus">CAP2UW1_2748</name>
</gene>
<feature type="signal peptide" evidence="1">
    <location>
        <begin position="1"/>
        <end position="24"/>
    </location>
</feature>
<dbReference type="HOGENOM" id="CLU_104633_0_0_4"/>
<feature type="chain" id="PRO_5002982981" evidence="1">
    <location>
        <begin position="25"/>
        <end position="190"/>
    </location>
</feature>
<proteinExistence type="predicted"/>
<keyword evidence="1" id="KW-0732">Signal</keyword>
<evidence type="ECO:0000256" key="1">
    <source>
        <dbReference type="SAM" id="SignalP"/>
    </source>
</evidence>
<dbReference type="EMBL" id="CP001715">
    <property type="protein sequence ID" value="ACV36029.1"/>
    <property type="molecule type" value="Genomic_DNA"/>
</dbReference>
<evidence type="ECO:0000313" key="2">
    <source>
        <dbReference type="EMBL" id="ACV36029.1"/>
    </source>
</evidence>
<accession>C7RT96</accession>
<organism evidence="2">
    <name type="scientific">Accumulibacter regalis</name>
    <dbReference type="NCBI Taxonomy" id="522306"/>
    <lineage>
        <taxon>Bacteria</taxon>
        <taxon>Pseudomonadati</taxon>
        <taxon>Pseudomonadota</taxon>
        <taxon>Betaproteobacteria</taxon>
        <taxon>Candidatus Accumulibacter</taxon>
    </lineage>
</organism>